<dbReference type="InterPro" id="IPR000504">
    <property type="entry name" value="RRM_dom"/>
</dbReference>
<dbReference type="EMBL" id="CAJNDS010001480">
    <property type="protein sequence ID" value="CAE7261566.1"/>
    <property type="molecule type" value="Genomic_DNA"/>
</dbReference>
<dbReference type="AlphaFoldDB" id="A0A812M948"/>
<dbReference type="InterPro" id="IPR007201">
    <property type="entry name" value="Mei2-like_Rrm_C"/>
</dbReference>
<dbReference type="Pfam" id="PF04059">
    <property type="entry name" value="RRM_2"/>
    <property type="match status" value="1"/>
</dbReference>
<accession>A0A812M948</accession>
<name>A0A812M948_9DINO</name>
<evidence type="ECO:0000256" key="1">
    <source>
        <dbReference type="PROSITE-ProRule" id="PRU00176"/>
    </source>
</evidence>
<dbReference type="Gene3D" id="3.30.70.330">
    <property type="match status" value="1"/>
</dbReference>
<dbReference type="InterPro" id="IPR012677">
    <property type="entry name" value="Nucleotide-bd_a/b_plait_sf"/>
</dbReference>
<organism evidence="3 4">
    <name type="scientific">Symbiodinium natans</name>
    <dbReference type="NCBI Taxonomy" id="878477"/>
    <lineage>
        <taxon>Eukaryota</taxon>
        <taxon>Sar</taxon>
        <taxon>Alveolata</taxon>
        <taxon>Dinophyceae</taxon>
        <taxon>Suessiales</taxon>
        <taxon>Symbiodiniaceae</taxon>
        <taxon>Symbiodinium</taxon>
    </lineage>
</organism>
<evidence type="ECO:0000313" key="4">
    <source>
        <dbReference type="Proteomes" id="UP000604046"/>
    </source>
</evidence>
<gene>
    <name evidence="3" type="primary">ML5</name>
    <name evidence="3" type="ORF">SNAT2548_LOCUS13696</name>
</gene>
<sequence>MLRNIPCRYRNEDLLSEVMEAGFTGKFDFFYLPKDFKSKLNRGYAFINFHSSQVAEEFALAFHNRKLSLYDSSKIAEVVPATKQGYQVHRSEFEHEKGWTKVRDCHFKPNFFPRDAAEHEGGDCEKVEG</sequence>
<proteinExistence type="predicted"/>
<dbReference type="GO" id="GO:0003723">
    <property type="term" value="F:RNA binding"/>
    <property type="evidence" value="ECO:0007669"/>
    <property type="project" value="UniProtKB-UniRule"/>
</dbReference>
<dbReference type="InterPro" id="IPR035979">
    <property type="entry name" value="RBD_domain_sf"/>
</dbReference>
<dbReference type="OrthoDB" id="417481at2759"/>
<comment type="caution">
    <text evidence="3">The sequence shown here is derived from an EMBL/GenBank/DDBJ whole genome shotgun (WGS) entry which is preliminary data.</text>
</comment>
<dbReference type="SUPFAM" id="SSF54928">
    <property type="entry name" value="RNA-binding domain, RBD"/>
    <property type="match status" value="1"/>
</dbReference>
<dbReference type="Proteomes" id="UP000604046">
    <property type="component" value="Unassembled WGS sequence"/>
</dbReference>
<evidence type="ECO:0000313" key="3">
    <source>
        <dbReference type="EMBL" id="CAE7261566.1"/>
    </source>
</evidence>
<protein>
    <submittedName>
        <fullName evidence="3">ML5 protein</fullName>
    </submittedName>
</protein>
<feature type="domain" description="RRM" evidence="2">
    <location>
        <begin position="1"/>
        <end position="83"/>
    </location>
</feature>
<dbReference type="PROSITE" id="PS50102">
    <property type="entry name" value="RRM"/>
    <property type="match status" value="1"/>
</dbReference>
<reference evidence="3" key="1">
    <citation type="submission" date="2021-02" db="EMBL/GenBank/DDBJ databases">
        <authorList>
            <person name="Dougan E. K."/>
            <person name="Rhodes N."/>
            <person name="Thang M."/>
            <person name="Chan C."/>
        </authorList>
    </citation>
    <scope>NUCLEOTIDE SEQUENCE</scope>
</reference>
<evidence type="ECO:0000259" key="2">
    <source>
        <dbReference type="PROSITE" id="PS50102"/>
    </source>
</evidence>
<keyword evidence="1" id="KW-0694">RNA-binding</keyword>
<keyword evidence="4" id="KW-1185">Reference proteome</keyword>